<dbReference type="InterPro" id="IPR002818">
    <property type="entry name" value="DJ-1/PfpI"/>
</dbReference>
<keyword evidence="3" id="KW-1185">Reference proteome</keyword>
<dbReference type="Proteomes" id="UP001305779">
    <property type="component" value="Unassembled WGS sequence"/>
</dbReference>
<evidence type="ECO:0000313" key="3">
    <source>
        <dbReference type="Proteomes" id="UP001305779"/>
    </source>
</evidence>
<evidence type="ECO:0000313" key="2">
    <source>
        <dbReference type="EMBL" id="KAK4501929.1"/>
    </source>
</evidence>
<name>A0ABR0EKK2_ZASCE</name>
<dbReference type="PANTHER" id="PTHR43130:SF7">
    <property type="entry name" value="DJ-1_PFPI DOMAIN-CONTAINING PROTEIN"/>
    <property type="match status" value="1"/>
</dbReference>
<protein>
    <recommendedName>
        <fullName evidence="1">DJ-1/PfpI domain-containing protein</fullName>
    </recommendedName>
</protein>
<organism evidence="2 3">
    <name type="scientific">Zasmidium cellare</name>
    <name type="common">Wine cellar mold</name>
    <name type="synonym">Racodium cellare</name>
    <dbReference type="NCBI Taxonomy" id="395010"/>
    <lineage>
        <taxon>Eukaryota</taxon>
        <taxon>Fungi</taxon>
        <taxon>Dikarya</taxon>
        <taxon>Ascomycota</taxon>
        <taxon>Pezizomycotina</taxon>
        <taxon>Dothideomycetes</taxon>
        <taxon>Dothideomycetidae</taxon>
        <taxon>Mycosphaerellales</taxon>
        <taxon>Mycosphaerellaceae</taxon>
        <taxon>Zasmidium</taxon>
    </lineage>
</organism>
<accession>A0ABR0EKK2</accession>
<reference evidence="2 3" key="1">
    <citation type="journal article" date="2023" name="G3 (Bethesda)">
        <title>A chromosome-level genome assembly of Zasmidium syzygii isolated from banana leaves.</title>
        <authorList>
            <person name="van Westerhoven A.C."/>
            <person name="Mehrabi R."/>
            <person name="Talebi R."/>
            <person name="Steentjes M.B.F."/>
            <person name="Corcolon B."/>
            <person name="Chong P.A."/>
            <person name="Kema G.H.J."/>
            <person name="Seidl M.F."/>
        </authorList>
    </citation>
    <scope>NUCLEOTIDE SEQUENCE [LARGE SCALE GENOMIC DNA]</scope>
    <source>
        <strain evidence="2 3">P124</strain>
    </source>
</reference>
<dbReference type="InterPro" id="IPR052158">
    <property type="entry name" value="INH-QAR"/>
</dbReference>
<dbReference type="Gene3D" id="3.40.50.880">
    <property type="match status" value="1"/>
</dbReference>
<dbReference type="Pfam" id="PF01965">
    <property type="entry name" value="DJ-1_PfpI"/>
    <property type="match status" value="1"/>
</dbReference>
<comment type="caution">
    <text evidence="2">The sequence shown here is derived from an EMBL/GenBank/DDBJ whole genome shotgun (WGS) entry which is preliminary data.</text>
</comment>
<dbReference type="InterPro" id="IPR029062">
    <property type="entry name" value="Class_I_gatase-like"/>
</dbReference>
<sequence length="225" mass="24799">MAKIDLRNPGRPIHAGVILMGGETEILDTAPIDLLHGITKKFAEQLPLPDEMKRQAIDVKFHWVNEKGTPASFTSGINMQTTDSFATCPPLDIVLMGAHWGHDPNEAELNFVRKSYNDCSAYLSICGGMMVPLLAGTLKGKTCTGPLPVLAQVKQGHPEVNWVEKRYVMDSDGKTWTSGALLNGLDLMKAFVEKTWGGKGTYAEQVIRIGGWPVRSVEYREDELM</sequence>
<proteinExistence type="predicted"/>
<evidence type="ECO:0000259" key="1">
    <source>
        <dbReference type="Pfam" id="PF01965"/>
    </source>
</evidence>
<feature type="domain" description="DJ-1/PfpI" evidence="1">
    <location>
        <begin position="58"/>
        <end position="193"/>
    </location>
</feature>
<dbReference type="EMBL" id="JAXOVC010000005">
    <property type="protein sequence ID" value="KAK4501929.1"/>
    <property type="molecule type" value="Genomic_DNA"/>
</dbReference>
<dbReference type="SUPFAM" id="SSF52317">
    <property type="entry name" value="Class I glutamine amidotransferase-like"/>
    <property type="match status" value="1"/>
</dbReference>
<dbReference type="PANTHER" id="PTHR43130">
    <property type="entry name" value="ARAC-FAMILY TRANSCRIPTIONAL REGULATOR"/>
    <property type="match status" value="1"/>
</dbReference>
<gene>
    <name evidence="2" type="ORF">PRZ48_007739</name>
</gene>